<evidence type="ECO:0000256" key="1">
    <source>
        <dbReference type="SAM" id="Phobius"/>
    </source>
</evidence>
<accession>A0A931FA67</accession>
<feature type="transmembrane region" description="Helical" evidence="1">
    <location>
        <begin position="122"/>
        <end position="141"/>
    </location>
</feature>
<dbReference type="GO" id="GO:0005886">
    <property type="term" value="C:plasma membrane"/>
    <property type="evidence" value="ECO:0007669"/>
    <property type="project" value="TreeGrafter"/>
</dbReference>
<keyword evidence="1" id="KW-0812">Transmembrane</keyword>
<evidence type="ECO:0000313" key="3">
    <source>
        <dbReference type="EMBL" id="MBF8437279.1"/>
    </source>
</evidence>
<comment type="caution">
    <text evidence="3">The sequence shown here is derived from an EMBL/GenBank/DDBJ whole genome shotgun (WGS) entry which is preliminary data.</text>
</comment>
<proteinExistence type="predicted"/>
<organism evidence="3 4">
    <name type="scientific">Halonatronomonas betaini</name>
    <dbReference type="NCBI Taxonomy" id="2778430"/>
    <lineage>
        <taxon>Bacteria</taxon>
        <taxon>Bacillati</taxon>
        <taxon>Bacillota</taxon>
        <taxon>Clostridia</taxon>
        <taxon>Halanaerobiales</taxon>
        <taxon>Halarsenatibacteraceae</taxon>
        <taxon>Halonatronomonas</taxon>
    </lineage>
</organism>
<reference evidence="3" key="1">
    <citation type="submission" date="2020-11" db="EMBL/GenBank/DDBJ databases">
        <title>Halonatronomonas betainensis gen. nov., sp. nov. a novel haloalkaliphilic representative of the family Halanaerobiacae capable of betaine degradation.</title>
        <authorList>
            <person name="Boltyanskaya Y."/>
            <person name="Kevbrin V."/>
            <person name="Detkova E."/>
            <person name="Grouzdev D.S."/>
            <person name="Koziaeva V."/>
            <person name="Zhilina T."/>
        </authorList>
    </citation>
    <scope>NUCLEOTIDE SEQUENCE</scope>
    <source>
        <strain evidence="3">Z-7014</strain>
    </source>
</reference>
<feature type="transmembrane region" description="Helical" evidence="1">
    <location>
        <begin position="53"/>
        <end position="75"/>
    </location>
</feature>
<feature type="domain" description="Nucleoside transporter/FeoB GTPase Gate" evidence="2">
    <location>
        <begin position="22"/>
        <end position="115"/>
    </location>
</feature>
<sequence length="313" mass="32953">MQTVVDLIIVSGETAVDLALYLLLPVLVVLMALMRVLEDKGLLALIAKKISPLLAIFGLPGLGVFAMIQILFVNFAAPISTFKIMEQDGSITNRKIAATLAAVLVMSQANAAFPLAVVGVNIPIAMLTSVLGGLLAGYLAYKIHGEDEQTAALEATKNIKAEAEKKDLRLIPLLFKGGAEGLEIVKKSIPPLVLAIFLVNVLREVGAIDVLETLMAPALTRIGIPGAAVLPIATKYLAGGTAMLGILLDLMQEGAMTVAELNRVVGFTLNPFDPVGLALLISAGPRIKEVVRPAMVAAVIGVIFRGVLHLLIF</sequence>
<feature type="transmembrane region" description="Helical" evidence="1">
    <location>
        <begin position="7"/>
        <end position="33"/>
    </location>
</feature>
<keyword evidence="1" id="KW-1133">Transmembrane helix</keyword>
<dbReference type="PANTHER" id="PTHR35793">
    <property type="entry name" value="INNER MEMBRANE PROTEIN YJIG"/>
    <property type="match status" value="1"/>
</dbReference>
<keyword evidence="1" id="KW-0472">Membrane</keyword>
<keyword evidence="4" id="KW-1185">Reference proteome</keyword>
<evidence type="ECO:0000313" key="4">
    <source>
        <dbReference type="Proteomes" id="UP000621436"/>
    </source>
</evidence>
<dbReference type="InterPro" id="IPR011642">
    <property type="entry name" value="Gate_dom"/>
</dbReference>
<evidence type="ECO:0000259" key="2">
    <source>
        <dbReference type="Pfam" id="PF07670"/>
    </source>
</evidence>
<feature type="transmembrane region" description="Helical" evidence="1">
    <location>
        <begin position="294"/>
        <end position="312"/>
    </location>
</feature>
<dbReference type="PANTHER" id="PTHR35793:SF2">
    <property type="entry name" value="INNER MEMBRANE PROTEIN YJIG"/>
    <property type="match status" value="1"/>
</dbReference>
<dbReference type="AlphaFoldDB" id="A0A931FA67"/>
<dbReference type="Pfam" id="PF07670">
    <property type="entry name" value="Gate"/>
    <property type="match status" value="1"/>
</dbReference>
<dbReference type="EMBL" id="JADPIE010000005">
    <property type="protein sequence ID" value="MBF8437279.1"/>
    <property type="molecule type" value="Genomic_DNA"/>
</dbReference>
<dbReference type="Proteomes" id="UP000621436">
    <property type="component" value="Unassembled WGS sequence"/>
</dbReference>
<dbReference type="InterPro" id="IPR052549">
    <property type="entry name" value="SpmB"/>
</dbReference>
<gene>
    <name evidence="3" type="ORF">I0Q91_09330</name>
</gene>
<dbReference type="RefSeq" id="WP_270454248.1">
    <property type="nucleotide sequence ID" value="NZ_JADPIE010000005.1"/>
</dbReference>
<protein>
    <submittedName>
        <fullName evidence="3">Nucleoside recognition family protein</fullName>
    </submittedName>
</protein>
<name>A0A931FA67_9FIRM</name>